<feature type="domain" description="GAF" evidence="1">
    <location>
        <begin position="24"/>
        <end position="164"/>
    </location>
</feature>
<dbReference type="Gene3D" id="3.30.450.40">
    <property type="match status" value="1"/>
</dbReference>
<accession>A0A6S6M428</accession>
<reference evidence="2 3" key="1">
    <citation type="submission" date="2020-06" db="EMBL/GenBank/DDBJ databases">
        <title>Interaction of electrochemicaly active bacteria, Geobacter bremensis R4 on different carbon anode.</title>
        <authorList>
            <person name="Meng L."/>
            <person name="Yoshida N."/>
        </authorList>
    </citation>
    <scope>NUCLEOTIDE SEQUENCE [LARGE SCALE GENOMIC DNA]</scope>
    <source>
        <strain evidence="2 3">R4</strain>
    </source>
</reference>
<evidence type="ECO:0000313" key="3">
    <source>
        <dbReference type="Proteomes" id="UP000515472"/>
    </source>
</evidence>
<keyword evidence="3" id="KW-1185">Reference proteome</keyword>
<protein>
    <recommendedName>
        <fullName evidence="1">GAF domain-containing protein</fullName>
    </recommendedName>
</protein>
<dbReference type="AlphaFoldDB" id="A0A6S6M428"/>
<organism evidence="2 3">
    <name type="scientific">Citrifermentans bremense</name>
    <dbReference type="NCBI Taxonomy" id="60035"/>
    <lineage>
        <taxon>Bacteria</taxon>
        <taxon>Pseudomonadati</taxon>
        <taxon>Thermodesulfobacteriota</taxon>
        <taxon>Desulfuromonadia</taxon>
        <taxon>Geobacterales</taxon>
        <taxon>Geobacteraceae</taxon>
        <taxon>Citrifermentans</taxon>
    </lineage>
</organism>
<gene>
    <name evidence="2" type="ORF">GEOBRER4_n3983</name>
</gene>
<name>A0A6S6M428_9BACT</name>
<dbReference type="EMBL" id="AP023213">
    <property type="protein sequence ID" value="BCG49082.1"/>
    <property type="molecule type" value="Genomic_DNA"/>
</dbReference>
<evidence type="ECO:0000313" key="2">
    <source>
        <dbReference type="EMBL" id="BCG49082.1"/>
    </source>
</evidence>
<dbReference type="InterPro" id="IPR029016">
    <property type="entry name" value="GAF-like_dom_sf"/>
</dbReference>
<dbReference type="RefSeq" id="WP_185243625.1">
    <property type="nucleotide sequence ID" value="NZ_AP023213.1"/>
</dbReference>
<dbReference type="SUPFAM" id="SSF55781">
    <property type="entry name" value="GAF domain-like"/>
    <property type="match status" value="1"/>
</dbReference>
<dbReference type="KEGG" id="gbn:GEOBRER4_38320"/>
<proteinExistence type="predicted"/>
<evidence type="ECO:0000259" key="1">
    <source>
        <dbReference type="Pfam" id="PF01590"/>
    </source>
</evidence>
<sequence>MKLEEICARLDALLASRPGAAERVESAVDALCRIFAVDKHEVAIFALGGDQDAFSFIWPDDLRKSGSIPFTADRSLLALTARQKRGSLNNNFASTPHLFVFESFGKEKTAPIQRIMSAPMLKGEELVGVVQVCRKGADGGLSLRKFTEPELAALCAIANVLARHL</sequence>
<dbReference type="InterPro" id="IPR003018">
    <property type="entry name" value="GAF"/>
</dbReference>
<dbReference type="Pfam" id="PF01590">
    <property type="entry name" value="GAF"/>
    <property type="match status" value="1"/>
</dbReference>
<dbReference type="Proteomes" id="UP000515472">
    <property type="component" value="Chromosome"/>
</dbReference>